<dbReference type="KEGG" id="hazt:108677587"/>
<gene>
    <name evidence="3" type="primary">LOC108677587</name>
</gene>
<feature type="compositionally biased region" description="Basic and acidic residues" evidence="1">
    <location>
        <begin position="270"/>
        <end position="286"/>
    </location>
</feature>
<dbReference type="RefSeq" id="XP_018021322.1">
    <property type="nucleotide sequence ID" value="XM_018165833.2"/>
</dbReference>
<name>A0A8B7P5X6_HYAAZ</name>
<protein>
    <submittedName>
        <fullName evidence="3">Uncharacterized protein LOC108677587</fullName>
    </submittedName>
</protein>
<feature type="region of interest" description="Disordered" evidence="1">
    <location>
        <begin position="438"/>
        <end position="463"/>
    </location>
</feature>
<evidence type="ECO:0000256" key="1">
    <source>
        <dbReference type="SAM" id="MobiDB-lite"/>
    </source>
</evidence>
<feature type="compositionally biased region" description="Basic residues" evidence="1">
    <location>
        <begin position="439"/>
        <end position="454"/>
    </location>
</feature>
<feature type="compositionally biased region" description="Basic and acidic residues" evidence="1">
    <location>
        <begin position="124"/>
        <end position="149"/>
    </location>
</feature>
<keyword evidence="2" id="KW-1185">Reference proteome</keyword>
<reference evidence="3" key="1">
    <citation type="submission" date="2025-08" db="UniProtKB">
        <authorList>
            <consortium name="RefSeq"/>
        </authorList>
    </citation>
    <scope>IDENTIFICATION</scope>
    <source>
        <tissue evidence="3">Whole organism</tissue>
    </source>
</reference>
<sequence length="506" mass="56883">MDFSLMMIAVAVYANLQHSTISASSSHLHPLIYADKNVMNFVAAKIEKLPPFSRNARSLSSFDETISREEDIFNDNFQKSSKEFDQTRDVILPSKSKVEPNKNFEILIKNNSQSEKPNGVMKNDNTDKNSTKTEKGVQGRAVGDGKKDGTKLMSVTLKNSPANESTSNVHIDKIPLTKKFHKNEFSATVSARTEDIGVPGESETETTYKDFKSNGNIRRFKPVTSEEGNKDTEKLFYDESYSSPKSHSNVEPTYLDAEIAVSRIAVNEKPDNHKTQRNHIREKNTEQAKTSPIKTEMKATDKTELEKPRENYRSTGTRDQHKPITLAMEISVGPVAIGNGTSKKLPTKLQYSRVVQHELLPAAGGHSKKKSFSKSLDEKLGSKGHKGHTSKKGHNAHKKANKSKFGKGGFFEKDGEFSKGKKFYEDFHGHYKKAEKASKGFKKGFKKEHRKGHRDKTFSDKKHHKAFGFKKKFDDENAYKKHFSDRGLIDAGKSFGGGKSFKSFKF</sequence>
<feature type="region of interest" description="Disordered" evidence="1">
    <location>
        <begin position="111"/>
        <end position="149"/>
    </location>
</feature>
<dbReference type="Proteomes" id="UP000694843">
    <property type="component" value="Unplaced"/>
</dbReference>
<dbReference type="AlphaFoldDB" id="A0A8B7P5X6"/>
<feature type="region of interest" description="Disordered" evidence="1">
    <location>
        <begin position="361"/>
        <end position="407"/>
    </location>
</feature>
<feature type="region of interest" description="Disordered" evidence="1">
    <location>
        <begin position="270"/>
        <end position="302"/>
    </location>
</feature>
<organism evidence="2 3">
    <name type="scientific">Hyalella azteca</name>
    <name type="common">Amphipod</name>
    <dbReference type="NCBI Taxonomy" id="294128"/>
    <lineage>
        <taxon>Eukaryota</taxon>
        <taxon>Metazoa</taxon>
        <taxon>Ecdysozoa</taxon>
        <taxon>Arthropoda</taxon>
        <taxon>Crustacea</taxon>
        <taxon>Multicrustacea</taxon>
        <taxon>Malacostraca</taxon>
        <taxon>Eumalacostraca</taxon>
        <taxon>Peracarida</taxon>
        <taxon>Amphipoda</taxon>
        <taxon>Senticaudata</taxon>
        <taxon>Talitrida</taxon>
        <taxon>Talitroidea</taxon>
        <taxon>Hyalellidae</taxon>
        <taxon>Hyalella</taxon>
    </lineage>
</organism>
<evidence type="ECO:0000313" key="2">
    <source>
        <dbReference type="Proteomes" id="UP000694843"/>
    </source>
</evidence>
<evidence type="ECO:0000313" key="3">
    <source>
        <dbReference type="RefSeq" id="XP_018021322.1"/>
    </source>
</evidence>
<accession>A0A8B7P5X6</accession>
<proteinExistence type="predicted"/>
<dbReference type="GeneID" id="108677587"/>
<feature type="compositionally biased region" description="Basic residues" evidence="1">
    <location>
        <begin position="382"/>
        <end position="405"/>
    </location>
</feature>